<dbReference type="GO" id="GO:0000228">
    <property type="term" value="C:nuclear chromosome"/>
    <property type="evidence" value="ECO:0007669"/>
    <property type="project" value="TreeGrafter"/>
</dbReference>
<comment type="similarity">
    <text evidence="4 12">Belongs to the TOP6A family.</text>
</comment>
<feature type="region of interest" description="Disordered" evidence="13">
    <location>
        <begin position="1"/>
        <end position="28"/>
    </location>
</feature>
<keyword evidence="17" id="KW-1185">Reference proteome</keyword>
<dbReference type="PANTHER" id="PTHR10848">
    <property type="entry name" value="MEIOTIC RECOMBINATION PROTEIN SPO11"/>
    <property type="match status" value="1"/>
</dbReference>
<evidence type="ECO:0000259" key="15">
    <source>
        <dbReference type="Pfam" id="PF21180"/>
    </source>
</evidence>
<evidence type="ECO:0000256" key="2">
    <source>
        <dbReference type="ARBA" id="ARBA00001946"/>
    </source>
</evidence>
<protein>
    <recommendedName>
        <fullName evidence="5">DNA topoisomerase (ATP-hydrolyzing)</fullName>
        <ecNumber evidence="5">5.6.2.2</ecNumber>
    </recommendedName>
</protein>
<accession>A0A4U0TR75</accession>
<comment type="subcellular location">
    <subcellularLocation>
        <location evidence="3">Nucleus</location>
    </subcellularLocation>
</comment>
<dbReference type="GO" id="GO:0003677">
    <property type="term" value="F:DNA binding"/>
    <property type="evidence" value="ECO:0007669"/>
    <property type="project" value="UniProtKB-UniRule"/>
</dbReference>
<evidence type="ECO:0000256" key="5">
    <source>
        <dbReference type="ARBA" id="ARBA00012895"/>
    </source>
</evidence>
<evidence type="ECO:0000256" key="4">
    <source>
        <dbReference type="ARBA" id="ARBA00006559"/>
    </source>
</evidence>
<organism evidence="16 17">
    <name type="scientific">Salinomyces thailandicus</name>
    <dbReference type="NCBI Taxonomy" id="706561"/>
    <lineage>
        <taxon>Eukaryota</taxon>
        <taxon>Fungi</taxon>
        <taxon>Dikarya</taxon>
        <taxon>Ascomycota</taxon>
        <taxon>Pezizomycotina</taxon>
        <taxon>Dothideomycetes</taxon>
        <taxon>Dothideomycetidae</taxon>
        <taxon>Mycosphaerellales</taxon>
        <taxon>Teratosphaeriaceae</taxon>
        <taxon>Salinomyces</taxon>
    </lineage>
</organism>
<dbReference type="PRINTS" id="PR01550">
    <property type="entry name" value="TOP6AFAMILY"/>
</dbReference>
<dbReference type="Pfam" id="PF21180">
    <property type="entry name" value="TOP6A-Spo11_Toprim"/>
    <property type="match status" value="1"/>
</dbReference>
<evidence type="ECO:0000256" key="10">
    <source>
        <dbReference type="ARBA" id="ARBA00023235"/>
    </source>
</evidence>
<comment type="cofactor">
    <cofactor evidence="2">
        <name>Mg(2+)</name>
        <dbReference type="ChEBI" id="CHEBI:18420"/>
    </cofactor>
</comment>
<dbReference type="EMBL" id="NAJL01000042">
    <property type="protein sequence ID" value="TKA24600.1"/>
    <property type="molecule type" value="Genomic_DNA"/>
</dbReference>
<gene>
    <name evidence="16" type="ORF">B0A50_06360</name>
</gene>
<dbReference type="GO" id="GO:0042138">
    <property type="term" value="P:meiotic DNA double-strand break formation"/>
    <property type="evidence" value="ECO:0007669"/>
    <property type="project" value="InterPro"/>
</dbReference>
<evidence type="ECO:0000256" key="6">
    <source>
        <dbReference type="ARBA" id="ARBA00022723"/>
    </source>
</evidence>
<keyword evidence="10 12" id="KW-0413">Isomerase</keyword>
<evidence type="ECO:0000256" key="3">
    <source>
        <dbReference type="ARBA" id="ARBA00004123"/>
    </source>
</evidence>
<dbReference type="InterPro" id="IPR002815">
    <property type="entry name" value="Spo11/TopoVI_A"/>
</dbReference>
<feature type="region of interest" description="Disordered" evidence="13">
    <location>
        <begin position="81"/>
        <end position="103"/>
    </location>
</feature>
<evidence type="ECO:0000256" key="7">
    <source>
        <dbReference type="ARBA" id="ARBA00022842"/>
    </source>
</evidence>
<evidence type="ECO:0000256" key="9">
    <source>
        <dbReference type="ARBA" id="ARBA00023125"/>
    </source>
</evidence>
<keyword evidence="6" id="KW-0479">Metal-binding</keyword>
<dbReference type="Gene3D" id="1.10.10.10">
    <property type="entry name" value="Winged helix-like DNA-binding domain superfamily/Winged helix DNA-binding domain"/>
    <property type="match status" value="1"/>
</dbReference>
<keyword evidence="8 12" id="KW-0799">Topoisomerase</keyword>
<feature type="compositionally biased region" description="Low complexity" evidence="13">
    <location>
        <begin position="17"/>
        <end position="28"/>
    </location>
</feature>
<dbReference type="CDD" id="cd00223">
    <property type="entry name" value="TOPRIM_TopoIIB_SPO"/>
    <property type="match status" value="1"/>
</dbReference>
<keyword evidence="7" id="KW-0460">Magnesium</keyword>
<reference evidence="16 17" key="1">
    <citation type="submission" date="2017-03" db="EMBL/GenBank/DDBJ databases">
        <title>Genomes of endolithic fungi from Antarctica.</title>
        <authorList>
            <person name="Coleine C."/>
            <person name="Masonjones S."/>
            <person name="Stajich J.E."/>
        </authorList>
    </citation>
    <scope>NUCLEOTIDE SEQUENCE [LARGE SCALE GENOMIC DNA]</scope>
    <source>
        <strain evidence="16 17">CCFEE 6315</strain>
    </source>
</reference>
<keyword evidence="11" id="KW-0539">Nucleus</keyword>
<evidence type="ECO:0000313" key="16">
    <source>
        <dbReference type="EMBL" id="TKA24600.1"/>
    </source>
</evidence>
<feature type="domain" description="Topoisomerase 6 subunit A/Spo11 TOPRIM" evidence="15">
    <location>
        <begin position="284"/>
        <end position="452"/>
    </location>
</feature>
<proteinExistence type="inferred from homology"/>
<evidence type="ECO:0000259" key="14">
    <source>
        <dbReference type="Pfam" id="PF04406"/>
    </source>
</evidence>
<dbReference type="InterPro" id="IPR034136">
    <property type="entry name" value="TOPRIM_Topo6A/Spo11"/>
</dbReference>
<dbReference type="Gene3D" id="3.40.1360.10">
    <property type="match status" value="1"/>
</dbReference>
<feature type="domain" description="Spo11/DNA topoisomerase VI subunit A N-terminal" evidence="14">
    <location>
        <begin position="173"/>
        <end position="234"/>
    </location>
</feature>
<dbReference type="SUPFAM" id="SSF56726">
    <property type="entry name" value="DNA topoisomerase IV, alpha subunit"/>
    <property type="match status" value="1"/>
</dbReference>
<dbReference type="OrthoDB" id="5377392at2759"/>
<name>A0A4U0TR75_9PEZI</name>
<dbReference type="GO" id="GO:0007131">
    <property type="term" value="P:reciprocal meiotic recombination"/>
    <property type="evidence" value="ECO:0007669"/>
    <property type="project" value="TreeGrafter"/>
</dbReference>
<dbReference type="PANTHER" id="PTHR10848:SF0">
    <property type="entry name" value="MEIOTIC RECOMBINATION PROTEIN SPO11"/>
    <property type="match status" value="1"/>
</dbReference>
<dbReference type="PROSITE" id="PS52041">
    <property type="entry name" value="TOPO_IIB"/>
    <property type="match status" value="1"/>
</dbReference>
<feature type="active site" description="O-(5'-phospho-DNA)-tyrosine intermediate" evidence="12">
    <location>
        <position position="202"/>
    </location>
</feature>
<dbReference type="PRINTS" id="PR01551">
    <property type="entry name" value="SPO11HOMOLOG"/>
</dbReference>
<dbReference type="Pfam" id="PF04406">
    <property type="entry name" value="TP6A_N"/>
    <property type="match status" value="1"/>
</dbReference>
<dbReference type="InterPro" id="IPR036078">
    <property type="entry name" value="Spo11/TopoVI_A_sf"/>
</dbReference>
<dbReference type="GO" id="GO:0003918">
    <property type="term" value="F:DNA topoisomerase type II (double strand cut, ATP-hydrolyzing) activity"/>
    <property type="evidence" value="ECO:0007669"/>
    <property type="project" value="UniProtKB-UniRule"/>
</dbReference>
<dbReference type="GO" id="GO:0000706">
    <property type="term" value="P:meiotic DNA double-strand break processing"/>
    <property type="evidence" value="ECO:0007669"/>
    <property type="project" value="TreeGrafter"/>
</dbReference>
<evidence type="ECO:0000256" key="11">
    <source>
        <dbReference type="ARBA" id="ARBA00023242"/>
    </source>
</evidence>
<evidence type="ECO:0000313" key="17">
    <source>
        <dbReference type="Proteomes" id="UP000308549"/>
    </source>
</evidence>
<dbReference type="Proteomes" id="UP000308549">
    <property type="component" value="Unassembled WGS sequence"/>
</dbReference>
<comment type="catalytic activity">
    <reaction evidence="1 12">
        <text>ATP-dependent breakage, passage and rejoining of double-stranded DNA.</text>
        <dbReference type="EC" id="5.6.2.2"/>
    </reaction>
</comment>
<evidence type="ECO:0000256" key="13">
    <source>
        <dbReference type="SAM" id="MobiDB-lite"/>
    </source>
</evidence>
<keyword evidence="9 12" id="KW-0238">DNA-binding</keyword>
<dbReference type="EC" id="5.6.2.2" evidence="5"/>
<dbReference type="GO" id="GO:0046872">
    <property type="term" value="F:metal ion binding"/>
    <property type="evidence" value="ECO:0007669"/>
    <property type="project" value="UniProtKB-KW"/>
</dbReference>
<dbReference type="AlphaFoldDB" id="A0A4U0TR75"/>
<evidence type="ECO:0000256" key="8">
    <source>
        <dbReference type="ARBA" id="ARBA00023029"/>
    </source>
</evidence>
<dbReference type="InterPro" id="IPR036388">
    <property type="entry name" value="WH-like_DNA-bd_sf"/>
</dbReference>
<dbReference type="InterPro" id="IPR013048">
    <property type="entry name" value="Meiotic_Spo11"/>
</dbReference>
<dbReference type="GO" id="GO:0005524">
    <property type="term" value="F:ATP binding"/>
    <property type="evidence" value="ECO:0007669"/>
    <property type="project" value="InterPro"/>
</dbReference>
<comment type="caution">
    <text evidence="16">The sequence shown here is derived from an EMBL/GenBank/DDBJ whole genome shotgun (WGS) entry which is preliminary data.</text>
</comment>
<evidence type="ECO:0000256" key="1">
    <source>
        <dbReference type="ARBA" id="ARBA00000185"/>
    </source>
</evidence>
<sequence length="474" mass="50798">MDEGDFDDLFGGGGSSAGSSSESLTTAAANSMLRESHDISVLADCRPSLHTGYPIASKPPTQCSSPTVKTVEAGDALLQQAHQRPCAKSKASPSEALGSNDDNVQQGVSVIQRIERVFERIADDLQSDAKDIGLTLRVRARPSTSQQLVSGEGACEVKTKHVCFPGKTAAEAWRFAVVVRILELMHTTLRTGVVISKRDIYYRDPALFGSQSAVDRYVDDVAFTFGVPRSALNVAAVAKGLVVGAINFCRRDGSIVNAATDKDGLLVPSLKEVLSVNMKAVKWIVVIEKEASFRAIAGSRFWDRLCTEGVLITGKGYPDIATRAMLRFLSTPSPRNSFAAPPVYGLADFDPDGLAILSVYAHGSVALAHESAELRVPQLKWLGLKGRHMGLGSDSTHASQGLLTLTARDRSKAQKMLAQRESPADPGDTEVRRELQIMLMLNVKAELQLLDAIPDGLATLLQGALSSLGSKQEN</sequence>
<evidence type="ECO:0000256" key="12">
    <source>
        <dbReference type="PROSITE-ProRule" id="PRU01385"/>
    </source>
</evidence>
<dbReference type="InterPro" id="IPR013049">
    <property type="entry name" value="Spo11/TopoVI_A_N"/>
</dbReference>